<protein>
    <submittedName>
        <fullName evidence="2">DUF4446 family protein</fullName>
    </submittedName>
</protein>
<dbReference type="Pfam" id="PF14584">
    <property type="entry name" value="DUF4446"/>
    <property type="match status" value="1"/>
</dbReference>
<dbReference type="EMBL" id="CP121687">
    <property type="protein sequence ID" value="WZL71376.1"/>
    <property type="molecule type" value="Genomic_DNA"/>
</dbReference>
<dbReference type="RefSeq" id="WP_341878321.1">
    <property type="nucleotide sequence ID" value="NZ_CP121687.1"/>
</dbReference>
<proteinExistence type="predicted"/>
<reference evidence="2 3" key="1">
    <citation type="submission" date="2023-03" db="EMBL/GenBank/DDBJ databases">
        <title>Novel Species.</title>
        <authorList>
            <person name="Ma S."/>
        </authorList>
    </citation>
    <scope>NUCLEOTIDE SEQUENCE [LARGE SCALE GENOMIC DNA]</scope>
    <source>
        <strain evidence="2 3">LIND6LT2</strain>
    </source>
</reference>
<sequence length="167" mass="18869">MSMISEYTSFILIGVSAFSIILLIIVIILSVKLNKLSKKYDYFMGGKKEKPIETLLMDYIEKVMQVEKDNEKIIEECNLIKKNMKSCIQKAGIVRYNAFGDMGGDLCYAIALLDDYDDGVVLNGIHNREGSYTYAKPIENGKSSYVLSAEETQALQMAVLKNQRKRS</sequence>
<keyword evidence="3" id="KW-1185">Reference proteome</keyword>
<gene>
    <name evidence="2" type="ORF">QBE51_09295</name>
</gene>
<keyword evidence="1" id="KW-0472">Membrane</keyword>
<evidence type="ECO:0000256" key="1">
    <source>
        <dbReference type="SAM" id="Phobius"/>
    </source>
</evidence>
<name>A0ABZ2Y7Q6_9FIRM</name>
<evidence type="ECO:0000313" key="3">
    <source>
        <dbReference type="Proteomes" id="UP001486565"/>
    </source>
</evidence>
<organism evidence="2 3">
    <name type="scientific">Defluviitalea saccharophila</name>
    <dbReference type="NCBI Taxonomy" id="879970"/>
    <lineage>
        <taxon>Bacteria</taxon>
        <taxon>Bacillati</taxon>
        <taxon>Bacillota</taxon>
        <taxon>Clostridia</taxon>
        <taxon>Lachnospirales</taxon>
        <taxon>Defluviitaleaceae</taxon>
        <taxon>Defluviitalea</taxon>
    </lineage>
</organism>
<evidence type="ECO:0000313" key="2">
    <source>
        <dbReference type="EMBL" id="WZL71376.1"/>
    </source>
</evidence>
<accession>A0ABZ2Y7Q6</accession>
<keyword evidence="1" id="KW-1133">Transmembrane helix</keyword>
<dbReference type="InterPro" id="IPR027981">
    <property type="entry name" value="DUF4446"/>
</dbReference>
<dbReference type="Proteomes" id="UP001486565">
    <property type="component" value="Chromosome"/>
</dbReference>
<keyword evidence="1" id="KW-0812">Transmembrane</keyword>
<feature type="transmembrane region" description="Helical" evidence="1">
    <location>
        <begin position="12"/>
        <end position="31"/>
    </location>
</feature>